<dbReference type="Proteomes" id="UP000002280">
    <property type="component" value="Chromosome 2"/>
</dbReference>
<keyword evidence="4" id="KW-1185">Reference proteome</keyword>
<evidence type="ECO:0000256" key="1">
    <source>
        <dbReference type="ARBA" id="ARBA00005361"/>
    </source>
</evidence>
<dbReference type="CTD" id="6991"/>
<comment type="similarity">
    <text evidence="1">Belongs to the dynein light chain Tctex-type family.</text>
</comment>
<evidence type="ECO:0000313" key="3">
    <source>
        <dbReference type="Ensembl" id="ENSMODP00000055371.1"/>
    </source>
</evidence>
<dbReference type="Bgee" id="ENSMODG00000040827">
    <property type="expression patterns" value="Expressed in spermatocyte and 6 other cell types or tissues"/>
</dbReference>
<accession>A0A5F8H843</accession>
<evidence type="ECO:0000313" key="4">
    <source>
        <dbReference type="Proteomes" id="UP000002280"/>
    </source>
</evidence>
<name>A0A5F8H843_MONDO</name>
<organism evidence="3 4">
    <name type="scientific">Monodelphis domestica</name>
    <name type="common">Gray short-tailed opossum</name>
    <dbReference type="NCBI Taxonomy" id="13616"/>
    <lineage>
        <taxon>Eukaryota</taxon>
        <taxon>Metazoa</taxon>
        <taxon>Chordata</taxon>
        <taxon>Craniata</taxon>
        <taxon>Vertebrata</taxon>
        <taxon>Euteleostomi</taxon>
        <taxon>Mammalia</taxon>
        <taxon>Metatheria</taxon>
        <taxon>Didelphimorphia</taxon>
        <taxon>Didelphidae</taxon>
        <taxon>Monodelphis</taxon>
    </lineage>
</organism>
<dbReference type="Gene3D" id="3.30.1140.40">
    <property type="entry name" value="Tctex-1"/>
    <property type="match status" value="1"/>
</dbReference>
<dbReference type="InterPro" id="IPR005334">
    <property type="entry name" value="Tctex-1-like"/>
</dbReference>
<evidence type="ECO:0000256" key="2">
    <source>
        <dbReference type="SAM" id="MobiDB-lite"/>
    </source>
</evidence>
<dbReference type="GeneID" id="100032672"/>
<reference evidence="3 4" key="1">
    <citation type="journal article" date="2007" name="Nature">
        <title>Genome of the marsupial Monodelphis domestica reveals innovation in non-coding sequences.</title>
        <authorList>
            <person name="Mikkelsen T.S."/>
            <person name="Wakefield M.J."/>
            <person name="Aken B."/>
            <person name="Amemiya C.T."/>
            <person name="Chang J.L."/>
            <person name="Duke S."/>
            <person name="Garber M."/>
            <person name="Gentles A.J."/>
            <person name="Goodstadt L."/>
            <person name="Heger A."/>
            <person name="Jurka J."/>
            <person name="Kamal M."/>
            <person name="Mauceli E."/>
            <person name="Searle S.M."/>
            <person name="Sharpe T."/>
            <person name="Baker M.L."/>
            <person name="Batzer M.A."/>
            <person name="Benos P.V."/>
            <person name="Belov K."/>
            <person name="Clamp M."/>
            <person name="Cook A."/>
            <person name="Cuff J."/>
            <person name="Das R."/>
            <person name="Davidow L."/>
            <person name="Deakin J.E."/>
            <person name="Fazzari M.J."/>
            <person name="Glass J.L."/>
            <person name="Grabherr M."/>
            <person name="Greally J.M."/>
            <person name="Gu W."/>
            <person name="Hore T.A."/>
            <person name="Huttley G.A."/>
            <person name="Kleber M."/>
            <person name="Jirtle R.L."/>
            <person name="Koina E."/>
            <person name="Lee J.T."/>
            <person name="Mahony S."/>
            <person name="Marra M.A."/>
            <person name="Miller R.D."/>
            <person name="Nicholls R.D."/>
            <person name="Oda M."/>
            <person name="Papenfuss A.T."/>
            <person name="Parra Z.E."/>
            <person name="Pollock D.D."/>
            <person name="Ray D.A."/>
            <person name="Schein J.E."/>
            <person name="Speed T.P."/>
            <person name="Thompson K."/>
            <person name="VandeBerg J.L."/>
            <person name="Wade C.M."/>
            <person name="Walker J.A."/>
            <person name="Waters P.D."/>
            <person name="Webber C."/>
            <person name="Weidman J.R."/>
            <person name="Xie X."/>
            <person name="Zody M.C."/>
            <person name="Baldwin J."/>
            <person name="Abdouelleil A."/>
            <person name="Abdulkadir J."/>
            <person name="Abebe A."/>
            <person name="Abera B."/>
            <person name="Abreu J."/>
            <person name="Acer S.C."/>
            <person name="Aftuck L."/>
            <person name="Alexander A."/>
            <person name="An P."/>
            <person name="Anderson E."/>
            <person name="Anderson S."/>
            <person name="Arachi H."/>
            <person name="Azer M."/>
            <person name="Bachantsang P."/>
            <person name="Barry A."/>
            <person name="Bayul T."/>
            <person name="Berlin A."/>
            <person name="Bessette D."/>
            <person name="Bloom T."/>
            <person name="Bloom T."/>
            <person name="Boguslavskiy L."/>
            <person name="Bonnet C."/>
            <person name="Boukhgalter B."/>
            <person name="Bourzgui I."/>
            <person name="Brown A."/>
            <person name="Cahill P."/>
            <person name="Channer S."/>
            <person name="Cheshatsang Y."/>
            <person name="Chuda L."/>
            <person name="Citroen M."/>
            <person name="Collymore A."/>
            <person name="Cooke P."/>
            <person name="Costello M."/>
            <person name="D'Aco K."/>
            <person name="Daza R."/>
            <person name="De Haan G."/>
            <person name="DeGray S."/>
            <person name="DeMaso C."/>
            <person name="Dhargay N."/>
            <person name="Dooley K."/>
            <person name="Dooley E."/>
            <person name="Doricent M."/>
            <person name="Dorje P."/>
            <person name="Dorjee K."/>
            <person name="Dupes A."/>
            <person name="Elong R."/>
            <person name="Falk J."/>
            <person name="Farina A."/>
            <person name="Faro S."/>
            <person name="Ferguson D."/>
            <person name="Fisher S."/>
            <person name="Foley C.D."/>
            <person name="Franke A."/>
            <person name="Friedrich D."/>
            <person name="Gadbois L."/>
            <person name="Gearin G."/>
            <person name="Gearin C.R."/>
            <person name="Giannoukos G."/>
            <person name="Goode T."/>
            <person name="Graham J."/>
            <person name="Grandbois E."/>
            <person name="Grewal S."/>
            <person name="Gyaltsen K."/>
            <person name="Hafez N."/>
            <person name="Hagos B."/>
            <person name="Hall J."/>
            <person name="Henson C."/>
            <person name="Hollinger A."/>
            <person name="Honan T."/>
            <person name="Huard M.D."/>
            <person name="Hughes L."/>
            <person name="Hurhula B."/>
            <person name="Husby M.E."/>
            <person name="Kamat A."/>
            <person name="Kanga B."/>
            <person name="Kashin S."/>
            <person name="Khazanovich D."/>
            <person name="Kisner P."/>
            <person name="Lance K."/>
            <person name="Lara M."/>
            <person name="Lee W."/>
            <person name="Lennon N."/>
            <person name="Letendre F."/>
            <person name="LeVine R."/>
            <person name="Lipovsky A."/>
            <person name="Liu X."/>
            <person name="Liu J."/>
            <person name="Liu S."/>
            <person name="Lokyitsang T."/>
            <person name="Lokyitsang Y."/>
            <person name="Lubonja R."/>
            <person name="Lui A."/>
            <person name="MacDonald P."/>
            <person name="Magnisalis V."/>
            <person name="Maru K."/>
            <person name="Matthews C."/>
            <person name="McCusker W."/>
            <person name="McDonough S."/>
            <person name="Mehta T."/>
            <person name="Meldrim J."/>
            <person name="Meneus L."/>
            <person name="Mihai O."/>
            <person name="Mihalev A."/>
            <person name="Mihova T."/>
            <person name="Mittelman R."/>
            <person name="Mlenga V."/>
            <person name="Montmayeur A."/>
            <person name="Mulrain L."/>
            <person name="Navidi A."/>
            <person name="Naylor J."/>
            <person name="Negash T."/>
            <person name="Nguyen T."/>
            <person name="Nguyen N."/>
            <person name="Nicol R."/>
            <person name="Norbu C."/>
            <person name="Norbu N."/>
            <person name="Novod N."/>
            <person name="O'Neill B."/>
            <person name="Osman S."/>
            <person name="Markiewicz E."/>
            <person name="Oyono O.L."/>
            <person name="Patti C."/>
            <person name="Phunkhang P."/>
            <person name="Pierre F."/>
            <person name="Priest M."/>
            <person name="Raghuraman S."/>
            <person name="Rege F."/>
            <person name="Reyes R."/>
            <person name="Rise C."/>
            <person name="Rogov P."/>
            <person name="Ross K."/>
            <person name="Ryan E."/>
            <person name="Settipalli S."/>
            <person name="Shea T."/>
            <person name="Sherpa N."/>
            <person name="Shi L."/>
            <person name="Shih D."/>
            <person name="Sparrow T."/>
            <person name="Spaulding J."/>
            <person name="Stalker J."/>
            <person name="Stange-Thomann N."/>
            <person name="Stavropoulos S."/>
            <person name="Stone C."/>
            <person name="Strader C."/>
            <person name="Tesfaye S."/>
            <person name="Thomson T."/>
            <person name="Thoulutsang Y."/>
            <person name="Thoulutsang D."/>
            <person name="Topham K."/>
            <person name="Topping I."/>
            <person name="Tsamla T."/>
            <person name="Vassiliev H."/>
            <person name="Vo A."/>
            <person name="Wangchuk T."/>
            <person name="Wangdi T."/>
            <person name="Weiand M."/>
            <person name="Wilkinson J."/>
            <person name="Wilson A."/>
            <person name="Yadav S."/>
            <person name="Young G."/>
            <person name="Yu Q."/>
            <person name="Zembek L."/>
            <person name="Zhong D."/>
            <person name="Zimmer A."/>
            <person name="Zwirko Z."/>
            <person name="Jaffe D.B."/>
            <person name="Alvarez P."/>
            <person name="Brockman W."/>
            <person name="Butler J."/>
            <person name="Chin C."/>
            <person name="Gnerre S."/>
            <person name="MacCallum I."/>
            <person name="Graves J.A."/>
            <person name="Ponting C.P."/>
            <person name="Breen M."/>
            <person name="Samollow P.B."/>
            <person name="Lander E.S."/>
            <person name="Lindblad-Toh K."/>
        </authorList>
    </citation>
    <scope>NUCLEOTIDE SEQUENCE [LARGE SCALE GENOMIC DNA]</scope>
</reference>
<dbReference type="InterPro" id="IPR038586">
    <property type="entry name" value="Tctex-1-like_sf"/>
</dbReference>
<dbReference type="RefSeq" id="XP_001381627.1">
    <property type="nucleotide sequence ID" value="XM_001381590.4"/>
</dbReference>
<sequence>MEKRNAPGHSSLSSRGTKAPAMPTASSPAGPSGPSGPPGKRERRPSMFEKESYAQILRERLRESVHDVLYVEPPFDDAIADIGKDQWKTMTGKVKYANTYRMEPYQKFQAQRVQKKVQQILTDRLHKVKYNEETFSSLSVELADRILAAVKEFPFTRYKYIVKIILIQKTGQSINISSRWIWDVAWDTWLEAKHEAESYVALALVYALYCE</sequence>
<gene>
    <name evidence="3" type="primary">DYNLT2</name>
</gene>
<dbReference type="CDD" id="cd21460">
    <property type="entry name" value="DLC-like_TCTEX1D3"/>
    <property type="match status" value="1"/>
</dbReference>
<dbReference type="AlphaFoldDB" id="A0A5F8H843"/>
<protein>
    <submittedName>
        <fullName evidence="3">Dynein light chain Tctex-type 2</fullName>
    </submittedName>
</protein>
<proteinExistence type="inferred from homology"/>
<dbReference type="GeneTree" id="ENSGT00940000160069"/>
<dbReference type="Pfam" id="PF03645">
    <property type="entry name" value="Tctex-1"/>
    <property type="match status" value="1"/>
</dbReference>
<feature type="region of interest" description="Disordered" evidence="2">
    <location>
        <begin position="1"/>
        <end position="47"/>
    </location>
</feature>
<reference evidence="3" key="3">
    <citation type="submission" date="2025-09" db="UniProtKB">
        <authorList>
            <consortium name="Ensembl"/>
        </authorList>
    </citation>
    <scope>IDENTIFICATION</scope>
</reference>
<dbReference type="KEGG" id="mdo:100032672"/>
<feature type="compositionally biased region" description="Low complexity" evidence="2">
    <location>
        <begin position="19"/>
        <end position="32"/>
    </location>
</feature>
<dbReference type="OrthoDB" id="49386at2759"/>
<dbReference type="PANTHER" id="PTHR21255">
    <property type="entry name" value="T-COMPLEX-ASSOCIATED-TESTIS-EXPRESSED 1/ DYNEIN LIGHT CHAIN"/>
    <property type="match status" value="1"/>
</dbReference>
<dbReference type="PANTHER" id="PTHR21255:SF27">
    <property type="entry name" value="DYNEIN LIGHT CHAIN TCTEX-TYPE PROTEIN 2"/>
    <property type="match status" value="1"/>
</dbReference>
<reference evidence="3" key="2">
    <citation type="submission" date="2025-08" db="UniProtKB">
        <authorList>
            <consortium name="Ensembl"/>
        </authorList>
    </citation>
    <scope>IDENTIFICATION</scope>
</reference>
<dbReference type="Ensembl" id="ENSMODT00000052444.1">
    <property type="protein sequence ID" value="ENSMODP00000055371.1"/>
    <property type="gene ID" value="ENSMODG00000040827.1"/>
</dbReference>